<dbReference type="RefSeq" id="XP_070884355.1">
    <property type="nucleotide sequence ID" value="XM_071029588.1"/>
</dbReference>
<evidence type="ECO:0000313" key="2">
    <source>
        <dbReference type="EMBL" id="KAL2865376.1"/>
    </source>
</evidence>
<keyword evidence="3" id="KW-1185">Reference proteome</keyword>
<keyword evidence="1" id="KW-0472">Membrane</keyword>
<proteinExistence type="predicted"/>
<protein>
    <submittedName>
        <fullName evidence="2">Uncharacterized protein</fullName>
    </submittedName>
</protein>
<keyword evidence="1" id="KW-0812">Transmembrane</keyword>
<comment type="caution">
    <text evidence="2">The sequence shown here is derived from an EMBL/GenBank/DDBJ whole genome shotgun (WGS) entry which is preliminary data.</text>
</comment>
<evidence type="ECO:0000256" key="1">
    <source>
        <dbReference type="SAM" id="Phobius"/>
    </source>
</evidence>
<dbReference type="EMBL" id="JBFXLQ010000032">
    <property type="protein sequence ID" value="KAL2865376.1"/>
    <property type="molecule type" value="Genomic_DNA"/>
</dbReference>
<feature type="transmembrane region" description="Helical" evidence="1">
    <location>
        <begin position="20"/>
        <end position="43"/>
    </location>
</feature>
<gene>
    <name evidence="2" type="ORF">BJX67DRAFT_358752</name>
</gene>
<sequence length="69" mass="7562">MLGYYAVSRCLISFSSVEGHGILLMSQFFLLCYVWHLATRLLLVAEVARCILHGGSISARGTTLTIVAM</sequence>
<organism evidence="2 3">
    <name type="scientific">Aspergillus lucknowensis</name>
    <dbReference type="NCBI Taxonomy" id="176173"/>
    <lineage>
        <taxon>Eukaryota</taxon>
        <taxon>Fungi</taxon>
        <taxon>Dikarya</taxon>
        <taxon>Ascomycota</taxon>
        <taxon>Pezizomycotina</taxon>
        <taxon>Eurotiomycetes</taxon>
        <taxon>Eurotiomycetidae</taxon>
        <taxon>Eurotiales</taxon>
        <taxon>Aspergillaceae</taxon>
        <taxon>Aspergillus</taxon>
        <taxon>Aspergillus subgen. Nidulantes</taxon>
    </lineage>
</organism>
<reference evidence="2 3" key="1">
    <citation type="submission" date="2024-07" db="EMBL/GenBank/DDBJ databases">
        <title>Section-level genome sequencing and comparative genomics of Aspergillus sections Usti and Cavernicolus.</title>
        <authorList>
            <consortium name="Lawrence Berkeley National Laboratory"/>
            <person name="Nybo J.L."/>
            <person name="Vesth T.C."/>
            <person name="Theobald S."/>
            <person name="Frisvad J.C."/>
            <person name="Larsen T.O."/>
            <person name="Kjaerboelling I."/>
            <person name="Rothschild-Mancinelli K."/>
            <person name="Lyhne E.K."/>
            <person name="Kogle M.E."/>
            <person name="Barry K."/>
            <person name="Clum A."/>
            <person name="Na H."/>
            <person name="Ledsgaard L."/>
            <person name="Lin J."/>
            <person name="Lipzen A."/>
            <person name="Kuo A."/>
            <person name="Riley R."/>
            <person name="Mondo S."/>
            <person name="Labutti K."/>
            <person name="Haridas S."/>
            <person name="Pangalinan J."/>
            <person name="Salamov A.A."/>
            <person name="Simmons B.A."/>
            <person name="Magnuson J.K."/>
            <person name="Chen J."/>
            <person name="Drula E."/>
            <person name="Henrissat B."/>
            <person name="Wiebenga A."/>
            <person name="Lubbers R.J."/>
            <person name="Gomes A.C."/>
            <person name="Macurrencykelacurrency M.R."/>
            <person name="Stajich J."/>
            <person name="Grigoriev I.V."/>
            <person name="Mortensen U.H."/>
            <person name="De Vries R.P."/>
            <person name="Baker S.E."/>
            <person name="Andersen M.R."/>
        </authorList>
    </citation>
    <scope>NUCLEOTIDE SEQUENCE [LARGE SCALE GENOMIC DNA]</scope>
    <source>
        <strain evidence="2 3">CBS 449.75</strain>
    </source>
</reference>
<dbReference type="GeneID" id="98144660"/>
<evidence type="ECO:0000313" key="3">
    <source>
        <dbReference type="Proteomes" id="UP001610432"/>
    </source>
</evidence>
<keyword evidence="1" id="KW-1133">Transmembrane helix</keyword>
<dbReference type="Proteomes" id="UP001610432">
    <property type="component" value="Unassembled WGS sequence"/>
</dbReference>
<accession>A0ABR4LLP5</accession>
<name>A0ABR4LLP5_9EURO</name>